<evidence type="ECO:0008006" key="12">
    <source>
        <dbReference type="Google" id="ProtNLM"/>
    </source>
</evidence>
<keyword evidence="4 8" id="KW-0560">Oxidoreductase</keyword>
<reference evidence="10" key="2">
    <citation type="submission" date="2021-02" db="EMBL/GenBank/DDBJ databases">
        <title>Aspergillus puulaauensis MK2 genome sequence.</title>
        <authorList>
            <person name="Futagami T."/>
            <person name="Mori K."/>
            <person name="Kadooka C."/>
            <person name="Tanaka T."/>
        </authorList>
    </citation>
    <scope>NUCLEOTIDE SEQUENCE</scope>
    <source>
        <strain evidence="10">MK2</strain>
    </source>
</reference>
<keyword evidence="9" id="KW-0732">Signal</keyword>
<dbReference type="InterPro" id="IPR050364">
    <property type="entry name" value="Cytochrome_P450_fung"/>
</dbReference>
<dbReference type="RefSeq" id="XP_041553964.1">
    <property type="nucleotide sequence ID" value="XM_041701038.1"/>
</dbReference>
<evidence type="ECO:0000256" key="4">
    <source>
        <dbReference type="ARBA" id="ARBA00023002"/>
    </source>
</evidence>
<dbReference type="GO" id="GO:0004497">
    <property type="term" value="F:monooxygenase activity"/>
    <property type="evidence" value="ECO:0007669"/>
    <property type="project" value="UniProtKB-KW"/>
</dbReference>
<dbReference type="PANTHER" id="PTHR46300:SF2">
    <property type="entry name" value="CYTOCHROME P450 MONOOXYGENASE ALNH-RELATED"/>
    <property type="match status" value="1"/>
</dbReference>
<evidence type="ECO:0000256" key="6">
    <source>
        <dbReference type="ARBA" id="ARBA00023033"/>
    </source>
</evidence>
<dbReference type="Pfam" id="PF00067">
    <property type="entry name" value="p450"/>
    <property type="match status" value="1"/>
</dbReference>
<dbReference type="InterPro" id="IPR001128">
    <property type="entry name" value="Cyt_P450"/>
</dbReference>
<feature type="binding site" description="axial binding residue" evidence="7">
    <location>
        <position position="444"/>
    </location>
    <ligand>
        <name>heme</name>
        <dbReference type="ChEBI" id="CHEBI:30413"/>
    </ligand>
    <ligandPart>
        <name>Fe</name>
        <dbReference type="ChEBI" id="CHEBI:18248"/>
    </ligandPart>
</feature>
<dbReference type="PANTHER" id="PTHR46300">
    <property type="entry name" value="P450, PUTATIVE (EUROFUNG)-RELATED-RELATED"/>
    <property type="match status" value="1"/>
</dbReference>
<feature type="chain" id="PRO_5030515331" description="Cytochrome P450" evidence="9">
    <location>
        <begin position="23"/>
        <end position="526"/>
    </location>
</feature>
<dbReference type="Proteomes" id="UP000654913">
    <property type="component" value="Chromosome 2"/>
</dbReference>
<reference evidence="10" key="1">
    <citation type="submission" date="2021-01" db="EMBL/GenBank/DDBJ databases">
        <authorList>
            <consortium name="Aspergillus puulaauensis MK2 genome sequencing consortium"/>
            <person name="Kazuki M."/>
            <person name="Futagami T."/>
        </authorList>
    </citation>
    <scope>NUCLEOTIDE SEQUENCE</scope>
    <source>
        <strain evidence="10">MK2</strain>
    </source>
</reference>
<evidence type="ECO:0000256" key="2">
    <source>
        <dbReference type="ARBA" id="ARBA00010617"/>
    </source>
</evidence>
<proteinExistence type="inferred from homology"/>
<keyword evidence="11" id="KW-1185">Reference proteome</keyword>
<dbReference type="GO" id="GO:0016705">
    <property type="term" value="F:oxidoreductase activity, acting on paired donors, with incorporation or reduction of molecular oxygen"/>
    <property type="evidence" value="ECO:0007669"/>
    <property type="project" value="InterPro"/>
</dbReference>
<feature type="signal peptide" evidence="9">
    <location>
        <begin position="1"/>
        <end position="22"/>
    </location>
</feature>
<keyword evidence="7 8" id="KW-0349">Heme</keyword>
<evidence type="ECO:0000256" key="3">
    <source>
        <dbReference type="ARBA" id="ARBA00022723"/>
    </source>
</evidence>
<dbReference type="GO" id="GO:0020037">
    <property type="term" value="F:heme binding"/>
    <property type="evidence" value="ECO:0007669"/>
    <property type="project" value="InterPro"/>
</dbReference>
<evidence type="ECO:0000256" key="1">
    <source>
        <dbReference type="ARBA" id="ARBA00001971"/>
    </source>
</evidence>
<evidence type="ECO:0000256" key="9">
    <source>
        <dbReference type="SAM" id="SignalP"/>
    </source>
</evidence>
<evidence type="ECO:0000256" key="7">
    <source>
        <dbReference type="PIRSR" id="PIRSR602401-1"/>
    </source>
</evidence>
<dbReference type="EMBL" id="AP024444">
    <property type="protein sequence ID" value="BCS21770.1"/>
    <property type="molecule type" value="Genomic_DNA"/>
</dbReference>
<sequence length="526" mass="59533">MTLLVLAAAGLLAFLLAWAVGARKHQKLPPGCKPIPGPPGLPLVGNLHQIPGDYPWRKFKEWSDIYGPIMQVKLGRETLIVLSNNETAKELLERRGQNYSSRPQTYMACEVLSGNLRPLLMPYGDRWRRVRKFIHQMTMPAKALSYQPRQDRESRKLLYDLLREPRDFARHYYRYASGFVMGLTYDMQVVTGKEEYIKNIVHVNDTLEHTAKPGAYLVDSLAILKFLPSFMAPFKRLGKAAHKFEYELFTKLLQDVEKKLSGGSVIGDCFAKEFLNKGEKNDLTNDEGAYACGTMFEAGSGTTSGALEILTMALLLFPEVRAEAQKELDAVCGNRLPRFDDERNLPYIKAVTKEALRWRPIVTQGISHMSVNADRYNDYFIPANTAILGNHWAIHMDPEMYPEPDRFNPRRFLDPSFPTAQSTNRVEYGSSRGHWAFGFGRRACPGQHIGEFSLFILTARLLWAFDFKKYVAADGHVQEPDPLAFTTGFNSKPKAFLATITPRSEAHAEAVRGAYFSQWGSSDSCR</sequence>
<dbReference type="InterPro" id="IPR002401">
    <property type="entry name" value="Cyt_P450_E_grp-I"/>
</dbReference>
<comment type="cofactor">
    <cofactor evidence="1 7">
        <name>heme</name>
        <dbReference type="ChEBI" id="CHEBI:30413"/>
    </cofactor>
</comment>
<evidence type="ECO:0000313" key="10">
    <source>
        <dbReference type="EMBL" id="BCS21770.1"/>
    </source>
</evidence>
<keyword evidence="6 8" id="KW-0503">Monooxygenase</keyword>
<dbReference type="KEGG" id="apuu:APUU_22202S"/>
<organism evidence="10 11">
    <name type="scientific">Aspergillus puulaauensis</name>
    <dbReference type="NCBI Taxonomy" id="1220207"/>
    <lineage>
        <taxon>Eukaryota</taxon>
        <taxon>Fungi</taxon>
        <taxon>Dikarya</taxon>
        <taxon>Ascomycota</taxon>
        <taxon>Pezizomycotina</taxon>
        <taxon>Eurotiomycetes</taxon>
        <taxon>Eurotiomycetidae</taxon>
        <taxon>Eurotiales</taxon>
        <taxon>Aspergillaceae</taxon>
        <taxon>Aspergillus</taxon>
    </lineage>
</organism>
<dbReference type="GeneID" id="64971775"/>
<dbReference type="PROSITE" id="PS00086">
    <property type="entry name" value="CYTOCHROME_P450"/>
    <property type="match status" value="1"/>
</dbReference>
<evidence type="ECO:0000256" key="5">
    <source>
        <dbReference type="ARBA" id="ARBA00023004"/>
    </source>
</evidence>
<dbReference type="InterPro" id="IPR017972">
    <property type="entry name" value="Cyt_P450_CS"/>
</dbReference>
<evidence type="ECO:0000313" key="11">
    <source>
        <dbReference type="Proteomes" id="UP000654913"/>
    </source>
</evidence>
<keyword evidence="3 7" id="KW-0479">Metal-binding</keyword>
<dbReference type="AlphaFoldDB" id="A0A7R7XHZ3"/>
<dbReference type="PRINTS" id="PR00385">
    <property type="entry name" value="P450"/>
</dbReference>
<evidence type="ECO:0000256" key="8">
    <source>
        <dbReference type="RuleBase" id="RU000461"/>
    </source>
</evidence>
<gene>
    <name evidence="10" type="ORF">APUU_22202S</name>
</gene>
<protein>
    <recommendedName>
        <fullName evidence="12">Cytochrome P450</fullName>
    </recommendedName>
</protein>
<dbReference type="PRINTS" id="PR00463">
    <property type="entry name" value="EP450I"/>
</dbReference>
<dbReference type="OrthoDB" id="1470350at2759"/>
<comment type="similarity">
    <text evidence="2 8">Belongs to the cytochrome P450 family.</text>
</comment>
<dbReference type="InterPro" id="IPR036396">
    <property type="entry name" value="Cyt_P450_sf"/>
</dbReference>
<keyword evidence="5 7" id="KW-0408">Iron</keyword>
<dbReference type="CDD" id="cd11065">
    <property type="entry name" value="CYP64-like"/>
    <property type="match status" value="1"/>
</dbReference>
<dbReference type="SUPFAM" id="SSF48264">
    <property type="entry name" value="Cytochrome P450"/>
    <property type="match status" value="1"/>
</dbReference>
<dbReference type="Gene3D" id="1.10.630.10">
    <property type="entry name" value="Cytochrome P450"/>
    <property type="match status" value="1"/>
</dbReference>
<accession>A0A7R7XHZ3</accession>
<name>A0A7R7XHZ3_9EURO</name>
<dbReference type="GO" id="GO:0005506">
    <property type="term" value="F:iron ion binding"/>
    <property type="evidence" value="ECO:0007669"/>
    <property type="project" value="InterPro"/>
</dbReference>